<dbReference type="InterPro" id="IPR015315">
    <property type="entry name" value="DUF1963"/>
</dbReference>
<comment type="caution">
    <text evidence="1">The sequence shown here is derived from an EMBL/GenBank/DDBJ whole genome shotgun (WGS) entry which is preliminary data.</text>
</comment>
<gene>
    <name evidence="1" type="ORF">CJD38_13865</name>
</gene>
<evidence type="ECO:0000313" key="1">
    <source>
        <dbReference type="EMBL" id="PTU30588.1"/>
    </source>
</evidence>
<sequence>MRTSLLASCSRPQDGPLNASKFSGAPFLPSGSKWPACQNCGKPMQLFLQLNPSELPEQVTSPWGEGLLQFFYCTNSEPLCEVDCEAFFPFSKSTLLRIVSAEGKSEAVDSSAVLNGFPPKLIVGWKVDHDLPNWEELRSLGVELTDEESEELSEKGFPRSGEKLLGWPAWVQGVEYPQCPECGSQMRLVFQIDSSGHLPYMFGDVGCGHISQCAIHPSNLAFGWACG</sequence>
<dbReference type="Pfam" id="PF09234">
    <property type="entry name" value="DUF1963"/>
    <property type="match status" value="1"/>
</dbReference>
<dbReference type="AlphaFoldDB" id="A0A2T5MDD9"/>
<dbReference type="SUPFAM" id="SSF103032">
    <property type="entry name" value="Hypothetical protein YwqG"/>
    <property type="match status" value="1"/>
</dbReference>
<keyword evidence="2" id="KW-1185">Reference proteome</keyword>
<reference evidence="1 2" key="1">
    <citation type="submission" date="2018-04" db="EMBL/GenBank/DDBJ databases">
        <title>Novel species isolated from glacier.</title>
        <authorList>
            <person name="Liu Q."/>
            <person name="Xin Y.-H."/>
        </authorList>
    </citation>
    <scope>NUCLEOTIDE SEQUENCE [LARGE SCALE GENOMIC DNA]</scope>
    <source>
        <strain evidence="1 2">GT1R17</strain>
    </source>
</reference>
<dbReference type="Gene3D" id="2.30.320.10">
    <property type="entry name" value="YwqG-like"/>
    <property type="match status" value="1"/>
</dbReference>
<dbReference type="PANTHER" id="PTHR36436">
    <property type="entry name" value="SLL5081 PROTEIN"/>
    <property type="match status" value="1"/>
</dbReference>
<protein>
    <recommendedName>
        <fullName evidence="3">DUF1963 domain-containing protein</fullName>
    </recommendedName>
</protein>
<dbReference type="EMBL" id="QANS01000005">
    <property type="protein sequence ID" value="PTU30588.1"/>
    <property type="molecule type" value="Genomic_DNA"/>
</dbReference>
<dbReference type="Proteomes" id="UP000244248">
    <property type="component" value="Unassembled WGS sequence"/>
</dbReference>
<accession>A0A2T5MDD9</accession>
<evidence type="ECO:0000313" key="2">
    <source>
        <dbReference type="Proteomes" id="UP000244248"/>
    </source>
</evidence>
<name>A0A2T5MDD9_9GAMM</name>
<dbReference type="InterPro" id="IPR035948">
    <property type="entry name" value="YwqG-like_sf"/>
</dbReference>
<proteinExistence type="predicted"/>
<evidence type="ECO:0008006" key="3">
    <source>
        <dbReference type="Google" id="ProtNLM"/>
    </source>
</evidence>
<dbReference type="PANTHER" id="PTHR36436:SF6">
    <property type="entry name" value="SLL5081 PROTEIN"/>
    <property type="match status" value="1"/>
</dbReference>
<organism evidence="1 2">
    <name type="scientific">Stenotrophobium rhamnosiphilum</name>
    <dbReference type="NCBI Taxonomy" id="2029166"/>
    <lineage>
        <taxon>Bacteria</taxon>
        <taxon>Pseudomonadati</taxon>
        <taxon>Pseudomonadota</taxon>
        <taxon>Gammaproteobacteria</taxon>
        <taxon>Nevskiales</taxon>
        <taxon>Nevskiaceae</taxon>
        <taxon>Stenotrophobium</taxon>
    </lineage>
</organism>